<protein>
    <recommendedName>
        <fullName evidence="5">STI1 domain-containing protein</fullName>
    </recommendedName>
</protein>
<dbReference type="InterPro" id="IPR006636">
    <property type="entry name" value="STI1_HS-bd"/>
</dbReference>
<dbReference type="GO" id="GO:0046983">
    <property type="term" value="F:protein dimerization activity"/>
    <property type="evidence" value="ECO:0007669"/>
    <property type="project" value="InterPro"/>
</dbReference>
<name>A0A5J9VC84_9POAL</name>
<evidence type="ECO:0000256" key="4">
    <source>
        <dbReference type="SAM" id="Phobius"/>
    </source>
</evidence>
<organism evidence="6 7">
    <name type="scientific">Eragrostis curvula</name>
    <name type="common">weeping love grass</name>
    <dbReference type="NCBI Taxonomy" id="38414"/>
    <lineage>
        <taxon>Eukaryota</taxon>
        <taxon>Viridiplantae</taxon>
        <taxon>Streptophyta</taxon>
        <taxon>Embryophyta</taxon>
        <taxon>Tracheophyta</taxon>
        <taxon>Spermatophyta</taxon>
        <taxon>Magnoliopsida</taxon>
        <taxon>Liliopsida</taxon>
        <taxon>Poales</taxon>
        <taxon>Poaceae</taxon>
        <taxon>PACMAD clade</taxon>
        <taxon>Chloridoideae</taxon>
        <taxon>Eragrostideae</taxon>
        <taxon>Eragrostidinae</taxon>
        <taxon>Eragrostis</taxon>
    </lineage>
</organism>
<dbReference type="PANTHER" id="PTHR45883">
    <property type="entry name" value="HSC70-INTERACTING PROTEIN"/>
    <property type="match status" value="1"/>
</dbReference>
<keyword evidence="4" id="KW-0812">Transmembrane</keyword>
<feature type="region of interest" description="Disordered" evidence="3">
    <location>
        <begin position="257"/>
        <end position="338"/>
    </location>
</feature>
<feature type="domain" description="STI1" evidence="5">
    <location>
        <begin position="356"/>
        <end position="395"/>
    </location>
</feature>
<dbReference type="CDD" id="cd14438">
    <property type="entry name" value="Hip_N"/>
    <property type="match status" value="1"/>
</dbReference>
<dbReference type="Gene3D" id="6.10.250.3420">
    <property type="match status" value="1"/>
</dbReference>
<dbReference type="Pfam" id="PF18253">
    <property type="entry name" value="HipN"/>
    <property type="match status" value="1"/>
</dbReference>
<keyword evidence="4" id="KW-0472">Membrane</keyword>
<dbReference type="PANTHER" id="PTHR45883:SF2">
    <property type="entry name" value="HSC70-INTERACTING PROTEIN"/>
    <property type="match status" value="1"/>
</dbReference>
<dbReference type="Gene3D" id="1.10.260.100">
    <property type="match status" value="1"/>
</dbReference>
<evidence type="ECO:0000256" key="1">
    <source>
        <dbReference type="ARBA" id="ARBA00022737"/>
    </source>
</evidence>
<dbReference type="SMART" id="SM00727">
    <property type="entry name" value="STI1"/>
    <property type="match status" value="1"/>
</dbReference>
<dbReference type="SMART" id="SM00028">
    <property type="entry name" value="TPR"/>
    <property type="match status" value="3"/>
</dbReference>
<feature type="compositionally biased region" description="Basic and acidic residues" evidence="3">
    <location>
        <begin position="257"/>
        <end position="287"/>
    </location>
</feature>
<dbReference type="InterPro" id="IPR041243">
    <property type="entry name" value="STI1/HOP_DP"/>
</dbReference>
<dbReference type="AlphaFoldDB" id="A0A5J9VC84"/>
<evidence type="ECO:0000313" key="7">
    <source>
        <dbReference type="Proteomes" id="UP000324897"/>
    </source>
</evidence>
<dbReference type="Gramene" id="TVU33739">
    <property type="protein sequence ID" value="TVU33739"/>
    <property type="gene ID" value="EJB05_25572"/>
</dbReference>
<dbReference type="InterPro" id="IPR019734">
    <property type="entry name" value="TPR_rpt"/>
</dbReference>
<dbReference type="Gene3D" id="1.25.40.10">
    <property type="entry name" value="Tetratricopeptide repeat domain"/>
    <property type="match status" value="1"/>
</dbReference>
<feature type="compositionally biased region" description="Acidic residues" evidence="3">
    <location>
        <begin position="60"/>
        <end position="87"/>
    </location>
</feature>
<feature type="transmembrane region" description="Helical" evidence="4">
    <location>
        <begin position="474"/>
        <end position="493"/>
    </location>
</feature>
<keyword evidence="7" id="KW-1185">Reference proteome</keyword>
<feature type="region of interest" description="Disordered" evidence="3">
    <location>
        <begin position="40"/>
        <end position="87"/>
    </location>
</feature>
<feature type="compositionally biased region" description="Gly residues" evidence="3">
    <location>
        <begin position="300"/>
        <end position="338"/>
    </location>
</feature>
<evidence type="ECO:0000256" key="2">
    <source>
        <dbReference type="ARBA" id="ARBA00022803"/>
    </source>
</evidence>
<dbReference type="GO" id="GO:0000118">
    <property type="term" value="C:histone deacetylase complex"/>
    <property type="evidence" value="ECO:0007669"/>
    <property type="project" value="UniProtKB-ARBA"/>
</dbReference>
<comment type="caution">
    <text evidence="6">The sequence shown here is derived from an EMBL/GenBank/DDBJ whole genome shotgun (WGS) entry which is preliminary data.</text>
</comment>
<dbReference type="EMBL" id="RWGY01000011">
    <property type="protein sequence ID" value="TVU33739.1"/>
    <property type="molecule type" value="Genomic_DNA"/>
</dbReference>
<sequence length="636" mass="68561">MDASKVRELQEFVEACKKDPSLLADPNLAFFRDYLHSLGAKIPAPAPTSTSDKPKRSSMDDIDDDDDDDDDDLDMRDATPEPDELDEEIVESDLELEGDIVQSDHDDPPQKMGDPSVEVTEENRDASQEAKGKAMEAMSEGKLEDAVEHLTKAILLNPLSAIMYGTRASVFIKMKKPVAAIRDANAALEINPDSAKGYKTRGMAYAMLGKWEEAARDLHTASNMDFDEEINAVLKKVEPNAHKIMEHRRKYERLRKEREEKRAERDRLRRRAEAQAAYEKAKRKEQSSSHSSGGAPPRGFPGGMPGGGFPGGMPGGFPGGAMPGGFPGGAMPGGFPGGAMPGGVPGNVDMSQILNDPDLMAAFSDPEVMAALQDVMNNPASFARHQANPKVGPIIAKMMGKFGGSQDTKQGVLLYASSTYPHCLQLVSISIFGARPACSEYSSKQAMSLITDDPDKSPRDCSARRRKHRGRNRWWIAALLVLFVVVVVIILWLRPSKPPEFSLLAATVTTNASSSVMVVDAAFNPNAHADVLYEQLRLSASYGGVGLSASYGGVVLRGSAPLEGDEVMMSASLRSSSSPWTAVGDGGGLLRTRIEGQLRWKVGAWVSGRHGLAVDCVVLPSSSSQSSHCATHVLPS</sequence>
<dbReference type="FunFam" id="1.25.40.10:FF:000112">
    <property type="entry name" value="FAM10 family protein"/>
    <property type="match status" value="1"/>
</dbReference>
<evidence type="ECO:0000259" key="5">
    <source>
        <dbReference type="SMART" id="SM00727"/>
    </source>
</evidence>
<keyword evidence="4" id="KW-1133">Transmembrane helix</keyword>
<gene>
    <name evidence="6" type="ORF">EJB05_25572</name>
</gene>
<dbReference type="Proteomes" id="UP000324897">
    <property type="component" value="Chromosome 1"/>
</dbReference>
<keyword evidence="2" id="KW-0802">TPR repeat</keyword>
<feature type="region of interest" description="Disordered" evidence="3">
    <location>
        <begin position="100"/>
        <end position="125"/>
    </location>
</feature>
<evidence type="ECO:0000256" key="3">
    <source>
        <dbReference type="SAM" id="MobiDB-lite"/>
    </source>
</evidence>
<dbReference type="SUPFAM" id="SSF48452">
    <property type="entry name" value="TPR-like"/>
    <property type="match status" value="1"/>
</dbReference>
<dbReference type="OrthoDB" id="533763at2759"/>
<reference evidence="6 7" key="1">
    <citation type="journal article" date="2019" name="Sci. Rep.">
        <title>A high-quality genome of Eragrostis curvula grass provides insights into Poaceae evolution and supports new strategies to enhance forage quality.</title>
        <authorList>
            <person name="Carballo J."/>
            <person name="Santos B.A.C.M."/>
            <person name="Zappacosta D."/>
            <person name="Garbus I."/>
            <person name="Selva J.P."/>
            <person name="Gallo C.A."/>
            <person name="Diaz A."/>
            <person name="Albertini E."/>
            <person name="Caccamo M."/>
            <person name="Echenique V."/>
        </authorList>
    </citation>
    <scope>NUCLEOTIDE SEQUENCE [LARGE SCALE GENOMIC DNA]</scope>
    <source>
        <strain evidence="7">cv. Victoria</strain>
        <tissue evidence="6">Leaf</tissue>
    </source>
</reference>
<accession>A0A5J9VC84</accession>
<proteinExistence type="predicted"/>
<dbReference type="InterPro" id="IPR034649">
    <property type="entry name" value="Hip_N"/>
</dbReference>
<keyword evidence="1" id="KW-0677">Repeat</keyword>
<dbReference type="InterPro" id="IPR011990">
    <property type="entry name" value="TPR-like_helical_dom_sf"/>
</dbReference>
<dbReference type="GO" id="GO:0030544">
    <property type="term" value="F:Hsp70 protein binding"/>
    <property type="evidence" value="ECO:0007669"/>
    <property type="project" value="TreeGrafter"/>
</dbReference>
<evidence type="ECO:0000313" key="6">
    <source>
        <dbReference type="EMBL" id="TVU33739.1"/>
    </source>
</evidence>
<dbReference type="FunFam" id="6.10.250.3420:FF:000001">
    <property type="entry name" value="Hsc70-interacting protein-like protein"/>
    <property type="match status" value="1"/>
</dbReference>
<dbReference type="Pfam" id="PF17830">
    <property type="entry name" value="STI1-HOP_DP"/>
    <property type="match status" value="1"/>
</dbReference>